<evidence type="ECO:0000313" key="4">
    <source>
        <dbReference type="Proteomes" id="UP000569951"/>
    </source>
</evidence>
<accession>A0A841I333</accession>
<protein>
    <recommendedName>
        <fullName evidence="5">VCBS repeat-containing protein</fullName>
    </recommendedName>
</protein>
<organism evidence="3 4">
    <name type="scientific">Deinobacterium chartae</name>
    <dbReference type="NCBI Taxonomy" id="521158"/>
    <lineage>
        <taxon>Bacteria</taxon>
        <taxon>Thermotogati</taxon>
        <taxon>Deinococcota</taxon>
        <taxon>Deinococci</taxon>
        <taxon>Deinococcales</taxon>
        <taxon>Deinococcaceae</taxon>
        <taxon>Deinobacterium</taxon>
    </lineage>
</organism>
<evidence type="ECO:0000256" key="1">
    <source>
        <dbReference type="SAM" id="MobiDB-lite"/>
    </source>
</evidence>
<feature type="chain" id="PRO_5032825148" description="VCBS repeat-containing protein" evidence="2">
    <location>
        <begin position="20"/>
        <end position="303"/>
    </location>
</feature>
<gene>
    <name evidence="3" type="ORF">HNR42_002203</name>
</gene>
<comment type="caution">
    <text evidence="3">The sequence shown here is derived from an EMBL/GenBank/DDBJ whole genome shotgun (WGS) entry which is preliminary data.</text>
</comment>
<evidence type="ECO:0000256" key="2">
    <source>
        <dbReference type="SAM" id="SignalP"/>
    </source>
</evidence>
<dbReference type="Proteomes" id="UP000569951">
    <property type="component" value="Unassembled WGS sequence"/>
</dbReference>
<evidence type="ECO:0000313" key="3">
    <source>
        <dbReference type="EMBL" id="MBB6098768.1"/>
    </source>
</evidence>
<dbReference type="RefSeq" id="WP_183987499.1">
    <property type="nucleotide sequence ID" value="NZ_JACHHG010000007.1"/>
</dbReference>
<keyword evidence="2" id="KW-0732">Signal</keyword>
<dbReference type="AlphaFoldDB" id="A0A841I333"/>
<dbReference type="EMBL" id="JACHHG010000007">
    <property type="protein sequence ID" value="MBB6098768.1"/>
    <property type="molecule type" value="Genomic_DNA"/>
</dbReference>
<reference evidence="3 4" key="1">
    <citation type="submission" date="2020-08" db="EMBL/GenBank/DDBJ databases">
        <title>Genomic Encyclopedia of Type Strains, Phase IV (KMG-IV): sequencing the most valuable type-strain genomes for metagenomic binning, comparative biology and taxonomic classification.</title>
        <authorList>
            <person name="Goeker M."/>
        </authorList>
    </citation>
    <scope>NUCLEOTIDE SEQUENCE [LARGE SCALE GENOMIC DNA]</scope>
    <source>
        <strain evidence="3 4">DSM 21458</strain>
    </source>
</reference>
<proteinExistence type="predicted"/>
<evidence type="ECO:0008006" key="5">
    <source>
        <dbReference type="Google" id="ProtNLM"/>
    </source>
</evidence>
<feature type="region of interest" description="Disordered" evidence="1">
    <location>
        <begin position="21"/>
        <end position="40"/>
    </location>
</feature>
<sequence length="303" mass="32154">MTARLPVLALLTAFSAALAQTSSPGKSPVPHAPASEQTKGAHGLPAATFAELAQVAPPLTGGVSRTYLWQGVSVVNRPVSDASRQLVIASHTEDAVTLEGAYDYRVALVKWSGTDALWVQATSGGNGCCLRDFVFTRQGGVLRNRLVFGGDQAGVMGLRDLDGDGVPEAVVYAPAEFTDLARAVAPNAVMVLAWDEAQGRFVNATSRFAANGPEAAMRAQRSNAYAAYLARDAQAARAGALGYLVNAALLGQEEVAWTWLQRWTTLEVRGWLEGYREQIAAFVPNLTGRIGVTEARVLQMGEP</sequence>
<feature type="signal peptide" evidence="2">
    <location>
        <begin position="1"/>
        <end position="19"/>
    </location>
</feature>
<name>A0A841I333_9DEIO</name>
<keyword evidence="4" id="KW-1185">Reference proteome</keyword>